<sequence>MRRSAITIAMAGTIAAAALLLPGCKQADQPKPEAKPENDKELVHHFMEDQVQPTAMVFWNSVQFISDEKGFRQVKPQNDAEWKRVEDAMLHLQDLSATLQTPEYSAGRGEEWNGFAQAVSDVAKQAEAATKSRDTKRMFEVGGTLDNVCESCHKAYLPKSETQRPGEKS</sequence>
<proteinExistence type="predicted"/>
<dbReference type="RefSeq" id="WP_153000884.1">
    <property type="nucleotide sequence ID" value="NZ_JACIDY010000001.1"/>
</dbReference>
<keyword evidence="2" id="KW-0449">Lipoprotein</keyword>
<keyword evidence="1" id="KW-0732">Signal</keyword>
<dbReference type="SUPFAM" id="SSF47175">
    <property type="entry name" value="Cytochromes"/>
    <property type="match status" value="1"/>
</dbReference>
<dbReference type="GO" id="GO:0009055">
    <property type="term" value="F:electron transfer activity"/>
    <property type="evidence" value="ECO:0007669"/>
    <property type="project" value="InterPro"/>
</dbReference>
<dbReference type="Proteomes" id="UP000561459">
    <property type="component" value="Unassembled WGS sequence"/>
</dbReference>
<dbReference type="InterPro" id="IPR010980">
    <property type="entry name" value="Cyt_c/b562"/>
</dbReference>
<evidence type="ECO:0000313" key="3">
    <source>
        <dbReference type="Proteomes" id="UP000561459"/>
    </source>
</evidence>
<dbReference type="GO" id="GO:0020037">
    <property type="term" value="F:heme binding"/>
    <property type="evidence" value="ECO:0007669"/>
    <property type="project" value="InterPro"/>
</dbReference>
<dbReference type="GO" id="GO:0005506">
    <property type="term" value="F:iron ion binding"/>
    <property type="evidence" value="ECO:0007669"/>
    <property type="project" value="InterPro"/>
</dbReference>
<feature type="chain" id="PRO_5030741544" evidence="1">
    <location>
        <begin position="28"/>
        <end position="169"/>
    </location>
</feature>
<comment type="caution">
    <text evidence="2">The sequence shown here is derived from an EMBL/GenBank/DDBJ whole genome shotgun (WGS) entry which is preliminary data.</text>
</comment>
<dbReference type="GO" id="GO:0022900">
    <property type="term" value="P:electron transport chain"/>
    <property type="evidence" value="ECO:0007669"/>
    <property type="project" value="InterPro"/>
</dbReference>
<evidence type="ECO:0000313" key="2">
    <source>
        <dbReference type="EMBL" id="MBB3938626.1"/>
    </source>
</evidence>
<evidence type="ECO:0000256" key="1">
    <source>
        <dbReference type="SAM" id="SignalP"/>
    </source>
</evidence>
<accession>A0A7W6FWX0</accession>
<gene>
    <name evidence="2" type="ORF">GGR39_000255</name>
</gene>
<name>A0A7W6FWX0_9SPHN</name>
<feature type="signal peptide" evidence="1">
    <location>
        <begin position="1"/>
        <end position="27"/>
    </location>
</feature>
<dbReference type="AlphaFoldDB" id="A0A7W6FWX0"/>
<dbReference type="EMBL" id="JACIDY010000001">
    <property type="protein sequence ID" value="MBB3938626.1"/>
    <property type="molecule type" value="Genomic_DNA"/>
</dbReference>
<organism evidence="2 3">
    <name type="scientific">Novosphingobium fluoreni</name>
    <dbReference type="NCBI Taxonomy" id="1391222"/>
    <lineage>
        <taxon>Bacteria</taxon>
        <taxon>Pseudomonadati</taxon>
        <taxon>Pseudomonadota</taxon>
        <taxon>Alphaproteobacteria</taxon>
        <taxon>Sphingomonadales</taxon>
        <taxon>Sphingomonadaceae</taxon>
        <taxon>Novosphingobium</taxon>
    </lineage>
</organism>
<protein>
    <submittedName>
        <fullName evidence="2">PBP1b-binding outer membrane lipoprotein LpoB</fullName>
    </submittedName>
</protein>
<keyword evidence="3" id="KW-1185">Reference proteome</keyword>
<reference evidence="2 3" key="1">
    <citation type="submission" date="2020-08" db="EMBL/GenBank/DDBJ databases">
        <title>Genomic Encyclopedia of Type Strains, Phase IV (KMG-IV): sequencing the most valuable type-strain genomes for metagenomic binning, comparative biology and taxonomic classification.</title>
        <authorList>
            <person name="Goeker M."/>
        </authorList>
    </citation>
    <scope>NUCLEOTIDE SEQUENCE [LARGE SCALE GENOMIC DNA]</scope>
    <source>
        <strain evidence="2 3">DSM 27568</strain>
    </source>
</reference>